<comment type="caution">
    <text evidence="1">The sequence shown here is derived from an EMBL/GenBank/DDBJ whole genome shotgun (WGS) entry which is preliminary data.</text>
</comment>
<gene>
    <name evidence="1" type="ORF">Scep_012395</name>
</gene>
<dbReference type="EMBL" id="JBBNAG010000005">
    <property type="protein sequence ID" value="KAK9132867.1"/>
    <property type="molecule type" value="Genomic_DNA"/>
</dbReference>
<accession>A0AAP0JFH5</accession>
<proteinExistence type="predicted"/>
<name>A0AAP0JFH5_9MAGN</name>
<sequence length="81" mass="9013">MALRPEHESVRAALLHRDPLSSLDTAVKEILFKETRHGLVNSSSSSKVALATTQSWSKFVPLCYKNCKRTGHSFVTCPTIK</sequence>
<keyword evidence="2" id="KW-1185">Reference proteome</keyword>
<evidence type="ECO:0000313" key="1">
    <source>
        <dbReference type="EMBL" id="KAK9132867.1"/>
    </source>
</evidence>
<protein>
    <submittedName>
        <fullName evidence="1">Uncharacterized protein</fullName>
    </submittedName>
</protein>
<evidence type="ECO:0000313" key="2">
    <source>
        <dbReference type="Proteomes" id="UP001419268"/>
    </source>
</evidence>
<organism evidence="1 2">
    <name type="scientific">Stephania cephalantha</name>
    <dbReference type="NCBI Taxonomy" id="152367"/>
    <lineage>
        <taxon>Eukaryota</taxon>
        <taxon>Viridiplantae</taxon>
        <taxon>Streptophyta</taxon>
        <taxon>Embryophyta</taxon>
        <taxon>Tracheophyta</taxon>
        <taxon>Spermatophyta</taxon>
        <taxon>Magnoliopsida</taxon>
        <taxon>Ranunculales</taxon>
        <taxon>Menispermaceae</taxon>
        <taxon>Menispermoideae</taxon>
        <taxon>Cissampelideae</taxon>
        <taxon>Stephania</taxon>
    </lineage>
</organism>
<dbReference type="Proteomes" id="UP001419268">
    <property type="component" value="Unassembled WGS sequence"/>
</dbReference>
<dbReference type="AlphaFoldDB" id="A0AAP0JFH5"/>
<reference evidence="1 2" key="1">
    <citation type="submission" date="2024-01" db="EMBL/GenBank/DDBJ databases">
        <title>Genome assemblies of Stephania.</title>
        <authorList>
            <person name="Yang L."/>
        </authorList>
    </citation>
    <scope>NUCLEOTIDE SEQUENCE [LARGE SCALE GENOMIC DNA]</scope>
    <source>
        <strain evidence="1">JXDWG</strain>
        <tissue evidence="1">Leaf</tissue>
    </source>
</reference>